<comment type="caution">
    <text evidence="1">The sequence shown here is derived from an EMBL/GenBank/DDBJ whole genome shotgun (WGS) entry which is preliminary data.</text>
</comment>
<sequence>MSFLVITCVVVHFTDVEDLNRIPDHSVGDPEDCTRPAPLLASAAVPAWIIKGWGQAVAKALLVVESSSKASFHETHSIAY</sequence>
<gene>
    <name evidence="1" type="ORF">E2C01_009687</name>
</gene>
<evidence type="ECO:0000313" key="1">
    <source>
        <dbReference type="EMBL" id="MPC16849.1"/>
    </source>
</evidence>
<dbReference type="EMBL" id="VSRR010000542">
    <property type="protein sequence ID" value="MPC16849.1"/>
    <property type="molecule type" value="Genomic_DNA"/>
</dbReference>
<protein>
    <submittedName>
        <fullName evidence="1">Uncharacterized protein</fullName>
    </submittedName>
</protein>
<reference evidence="1 2" key="1">
    <citation type="submission" date="2019-05" db="EMBL/GenBank/DDBJ databases">
        <title>Another draft genome of Portunus trituberculatus and its Hox gene families provides insights of decapod evolution.</title>
        <authorList>
            <person name="Jeong J.-H."/>
            <person name="Song I."/>
            <person name="Kim S."/>
            <person name="Choi T."/>
            <person name="Kim D."/>
            <person name="Ryu S."/>
            <person name="Kim W."/>
        </authorList>
    </citation>
    <scope>NUCLEOTIDE SEQUENCE [LARGE SCALE GENOMIC DNA]</scope>
    <source>
        <tissue evidence="1">Muscle</tissue>
    </source>
</reference>
<proteinExistence type="predicted"/>
<accession>A0A5B7D6F0</accession>
<organism evidence="1 2">
    <name type="scientific">Portunus trituberculatus</name>
    <name type="common">Swimming crab</name>
    <name type="synonym">Neptunus trituberculatus</name>
    <dbReference type="NCBI Taxonomy" id="210409"/>
    <lineage>
        <taxon>Eukaryota</taxon>
        <taxon>Metazoa</taxon>
        <taxon>Ecdysozoa</taxon>
        <taxon>Arthropoda</taxon>
        <taxon>Crustacea</taxon>
        <taxon>Multicrustacea</taxon>
        <taxon>Malacostraca</taxon>
        <taxon>Eumalacostraca</taxon>
        <taxon>Eucarida</taxon>
        <taxon>Decapoda</taxon>
        <taxon>Pleocyemata</taxon>
        <taxon>Brachyura</taxon>
        <taxon>Eubrachyura</taxon>
        <taxon>Portunoidea</taxon>
        <taxon>Portunidae</taxon>
        <taxon>Portuninae</taxon>
        <taxon>Portunus</taxon>
    </lineage>
</organism>
<name>A0A5B7D6F0_PORTR</name>
<keyword evidence="2" id="KW-1185">Reference proteome</keyword>
<evidence type="ECO:0000313" key="2">
    <source>
        <dbReference type="Proteomes" id="UP000324222"/>
    </source>
</evidence>
<dbReference type="AlphaFoldDB" id="A0A5B7D6F0"/>
<dbReference type="Proteomes" id="UP000324222">
    <property type="component" value="Unassembled WGS sequence"/>
</dbReference>